<dbReference type="Proteomes" id="UP000023152">
    <property type="component" value="Unassembled WGS sequence"/>
</dbReference>
<accession>X6MT20</accession>
<evidence type="ECO:0000313" key="2">
    <source>
        <dbReference type="Proteomes" id="UP000023152"/>
    </source>
</evidence>
<sequence length="236" mass="28401">MLQKGHNSPQTTKYFELLDEWQENKDDKRRDEDSFYPRFLSRKEAREVWGFDDKNYEHFFPQDLIPLKRNTLKSAWNELVAHQDLPFVKADEQKLLLVNTLLNEIRPIIIYHFRKHVQGYVRIINMTDRDINGMLNCLRVRGCRCDNGSRQSHDCTSNGGRPPSWIPLFQVFRFDNEFCGTIQLMILCLQLHLWSPKKKIIPYNKSQILRYVFLLKFTYYVFSTKSLYNNIQWQRN</sequence>
<evidence type="ECO:0000313" key="1">
    <source>
        <dbReference type="EMBL" id="ETO17133.1"/>
    </source>
</evidence>
<reference evidence="1 2" key="1">
    <citation type="journal article" date="2013" name="Curr. Biol.">
        <title>The Genome of the Foraminiferan Reticulomyxa filosa.</title>
        <authorList>
            <person name="Glockner G."/>
            <person name="Hulsmann N."/>
            <person name="Schleicher M."/>
            <person name="Noegel A.A."/>
            <person name="Eichinger L."/>
            <person name="Gallinger C."/>
            <person name="Pawlowski J."/>
            <person name="Sierra R."/>
            <person name="Euteneuer U."/>
            <person name="Pillet L."/>
            <person name="Moustafa A."/>
            <person name="Platzer M."/>
            <person name="Groth M."/>
            <person name="Szafranski K."/>
            <person name="Schliwa M."/>
        </authorList>
    </citation>
    <scope>NUCLEOTIDE SEQUENCE [LARGE SCALE GENOMIC DNA]</scope>
</reference>
<protein>
    <submittedName>
        <fullName evidence="1">Uncharacterized protein</fullName>
    </submittedName>
</protein>
<dbReference type="AlphaFoldDB" id="X6MT20"/>
<dbReference type="EMBL" id="ASPP01017230">
    <property type="protein sequence ID" value="ETO17133.1"/>
    <property type="molecule type" value="Genomic_DNA"/>
</dbReference>
<organism evidence="1 2">
    <name type="scientific">Reticulomyxa filosa</name>
    <dbReference type="NCBI Taxonomy" id="46433"/>
    <lineage>
        <taxon>Eukaryota</taxon>
        <taxon>Sar</taxon>
        <taxon>Rhizaria</taxon>
        <taxon>Retaria</taxon>
        <taxon>Foraminifera</taxon>
        <taxon>Monothalamids</taxon>
        <taxon>Reticulomyxidae</taxon>
        <taxon>Reticulomyxa</taxon>
    </lineage>
</organism>
<keyword evidence="2" id="KW-1185">Reference proteome</keyword>
<comment type="caution">
    <text evidence="1">The sequence shown here is derived from an EMBL/GenBank/DDBJ whole genome shotgun (WGS) entry which is preliminary data.</text>
</comment>
<proteinExistence type="predicted"/>
<gene>
    <name evidence="1" type="ORF">RFI_20199</name>
</gene>
<name>X6MT20_RETFI</name>